<keyword evidence="5" id="KW-0346">Stress response</keyword>
<dbReference type="Gene3D" id="3.30.565.10">
    <property type="entry name" value="Histidine kinase-like ATPase, C-terminal domain"/>
    <property type="match status" value="1"/>
</dbReference>
<evidence type="ECO:0000256" key="2">
    <source>
        <dbReference type="ARBA" id="ARBA00022490"/>
    </source>
</evidence>
<dbReference type="FunFam" id="3.30.230.80:FF:000008">
    <property type="entry name" value="Molecular chaperone HtpG"/>
    <property type="match status" value="1"/>
</dbReference>
<evidence type="ECO:0000256" key="3">
    <source>
        <dbReference type="ARBA" id="ARBA00022741"/>
    </source>
</evidence>
<reference evidence="12 13" key="1">
    <citation type="submission" date="2019-10" db="EMBL/GenBank/DDBJ databases">
        <title>Genome sequence of Phaeocystidibacter marisrubri JCM30614 (type strain).</title>
        <authorList>
            <person name="Bowman J.P."/>
        </authorList>
    </citation>
    <scope>NUCLEOTIDE SEQUENCE [LARGE SCALE GENOMIC DNA]</scope>
    <source>
        <strain evidence="12 13">JCM 30614</strain>
    </source>
</reference>
<dbReference type="GO" id="GO:0016887">
    <property type="term" value="F:ATP hydrolysis activity"/>
    <property type="evidence" value="ECO:0007669"/>
    <property type="project" value="InterPro"/>
</dbReference>
<feature type="binding site" evidence="11">
    <location>
        <position position="31"/>
    </location>
    <ligand>
        <name>ATP</name>
        <dbReference type="ChEBI" id="CHEBI:30616"/>
    </ligand>
</feature>
<dbReference type="PANTHER" id="PTHR11528">
    <property type="entry name" value="HEAT SHOCK PROTEIN 90 FAMILY MEMBER"/>
    <property type="match status" value="1"/>
</dbReference>
<dbReference type="SUPFAM" id="SSF55874">
    <property type="entry name" value="ATPase domain of HSP90 chaperone/DNA topoisomerase II/histidine kinase"/>
    <property type="match status" value="1"/>
</dbReference>
<dbReference type="PROSITE" id="PS00298">
    <property type="entry name" value="HSP90"/>
    <property type="match status" value="1"/>
</dbReference>
<evidence type="ECO:0000256" key="10">
    <source>
        <dbReference type="ARBA" id="ARBA00080411"/>
    </source>
</evidence>
<dbReference type="NCBIfam" id="NF003555">
    <property type="entry name" value="PRK05218.1"/>
    <property type="match status" value="1"/>
</dbReference>
<protein>
    <recommendedName>
        <fullName evidence="8">Chaperone protein HtpG</fullName>
    </recommendedName>
    <alternativeName>
        <fullName evidence="7">Chaperone protein htpG</fullName>
    </alternativeName>
    <alternativeName>
        <fullName evidence="9 10">Heat shock protein HtpG</fullName>
    </alternativeName>
</protein>
<dbReference type="CDD" id="cd16927">
    <property type="entry name" value="HATPase_Hsp90-like"/>
    <property type="match status" value="1"/>
</dbReference>
<evidence type="ECO:0000313" key="12">
    <source>
        <dbReference type="EMBL" id="KAB2818050.1"/>
    </source>
</evidence>
<feature type="binding site" evidence="11">
    <location>
        <position position="76"/>
    </location>
    <ligand>
        <name>ATP</name>
        <dbReference type="ChEBI" id="CHEBI:30616"/>
    </ligand>
</feature>
<keyword evidence="4 11" id="KW-0067">ATP-binding</keyword>
<dbReference type="InterPro" id="IPR020568">
    <property type="entry name" value="Ribosomal_Su5_D2-typ_SF"/>
</dbReference>
<dbReference type="OrthoDB" id="9802640at2"/>
<feature type="binding site" evidence="11">
    <location>
        <position position="338"/>
    </location>
    <ligand>
        <name>ATP</name>
        <dbReference type="ChEBI" id="CHEBI:30616"/>
    </ligand>
</feature>
<feature type="binding site" evidence="11">
    <location>
        <begin position="96"/>
        <end position="97"/>
    </location>
    <ligand>
        <name>ATP</name>
        <dbReference type="ChEBI" id="CHEBI:30616"/>
    </ligand>
</feature>
<dbReference type="GO" id="GO:0140662">
    <property type="term" value="F:ATP-dependent protein folding chaperone"/>
    <property type="evidence" value="ECO:0007669"/>
    <property type="project" value="InterPro"/>
</dbReference>
<feature type="binding site" evidence="11">
    <location>
        <position position="35"/>
    </location>
    <ligand>
        <name>ATP</name>
        <dbReference type="ChEBI" id="CHEBI:30616"/>
    </ligand>
</feature>
<organism evidence="12 13">
    <name type="scientific">Phaeocystidibacter marisrubri</name>
    <dbReference type="NCBI Taxonomy" id="1577780"/>
    <lineage>
        <taxon>Bacteria</taxon>
        <taxon>Pseudomonadati</taxon>
        <taxon>Bacteroidota</taxon>
        <taxon>Flavobacteriia</taxon>
        <taxon>Flavobacteriales</taxon>
        <taxon>Phaeocystidibacteraceae</taxon>
        <taxon>Phaeocystidibacter</taxon>
    </lineage>
</organism>
<evidence type="ECO:0000256" key="5">
    <source>
        <dbReference type="ARBA" id="ARBA00023016"/>
    </source>
</evidence>
<dbReference type="PRINTS" id="PR00775">
    <property type="entry name" value="HEATSHOCK90"/>
</dbReference>
<dbReference type="RefSeq" id="WP_151692738.1">
    <property type="nucleotide sequence ID" value="NZ_BMGX01000002.1"/>
</dbReference>
<keyword evidence="13" id="KW-1185">Reference proteome</keyword>
<dbReference type="GO" id="GO:0005524">
    <property type="term" value="F:ATP binding"/>
    <property type="evidence" value="ECO:0007669"/>
    <property type="project" value="UniProtKB-KW"/>
</dbReference>
<evidence type="ECO:0000256" key="7">
    <source>
        <dbReference type="ARBA" id="ARBA00067988"/>
    </source>
</evidence>
<dbReference type="FunFam" id="3.30.565.10:FF:000076">
    <property type="entry name" value="Molecular chaperone HtpG"/>
    <property type="match status" value="1"/>
</dbReference>
<dbReference type="AlphaFoldDB" id="A0A6L3ZLM3"/>
<keyword evidence="3 11" id="KW-0547">Nucleotide-binding</keyword>
<proteinExistence type="inferred from homology"/>
<comment type="caution">
    <text evidence="12">The sequence shown here is derived from an EMBL/GenBank/DDBJ whole genome shotgun (WGS) entry which is preliminary data.</text>
</comment>
<dbReference type="InterPro" id="IPR036890">
    <property type="entry name" value="HATPase_C_sf"/>
</dbReference>
<keyword evidence="2" id="KW-0963">Cytoplasm</keyword>
<dbReference type="EMBL" id="WBVQ01000001">
    <property type="protein sequence ID" value="KAB2818050.1"/>
    <property type="molecule type" value="Genomic_DNA"/>
</dbReference>
<sequence>MSTGKINVTADNIFPIIKKFLYSDHEIFLRELISNAVDATTKLKQLSRMGEAQGELGDLTIQIEIDEENKQLRIIDKGVGMTAEEVDQYINQLAFSGAEDFLKKYEGKLDGADIIGHFGLGFYSAFMVSSKVEIITRSYKAEANEAVHWTCEGNPEFTLDTVEKAERGTEIILNIAEDSEEFLKESRIGELLDKYAKFMQVPVQFGTREETVKEGEGDDAVETKVTVPHIVNNTEPAWTKSPADLKDEDYAQFYRELYPMSFEQPLFHIHLNVDYPFDLTGVLFFPSIKPNMEIQKNKIQLYQSQVFVTDHVEGIVPDFLTLLHGVIDSKDIPLNVSRSYLQNDHNVRKISSHITKKVADKLEELFKADREDFAQKWNDIKVIIEYGMLSEEKFFDRAKKFALMVNTKEEKFTIDEYIEKVGENQVNKNGETVILYTANPEAQHGFIAKAQAKGYDVVVLDSPLTSHYIQKLESSYEKLKFARVDADTIDKLIEKEENNVSVLSEKQLEDLKSAMEENVNKAKFNVRLENMDSSELPLTITVPEFMRRMKEMQATGGGGMFMGDLPETYELIVNTNHPLASRILDTEGDERGTLIRNATDLAMLQQNLLHGEALTNFIQRSVDNL</sequence>
<evidence type="ECO:0000256" key="8">
    <source>
        <dbReference type="ARBA" id="ARBA00070675"/>
    </source>
</evidence>
<gene>
    <name evidence="12" type="primary">htpG</name>
    <name evidence="12" type="ORF">F8C82_06515</name>
</gene>
<evidence type="ECO:0000256" key="1">
    <source>
        <dbReference type="ARBA" id="ARBA00008239"/>
    </source>
</evidence>
<dbReference type="Gene3D" id="3.30.230.80">
    <property type="match status" value="1"/>
</dbReference>
<feature type="binding site" evidence="11">
    <location>
        <position position="81"/>
    </location>
    <ligand>
        <name>ATP</name>
        <dbReference type="ChEBI" id="CHEBI:30616"/>
    </ligand>
</feature>
<name>A0A6L3ZLM3_9FLAO</name>
<evidence type="ECO:0000313" key="13">
    <source>
        <dbReference type="Proteomes" id="UP000484164"/>
    </source>
</evidence>
<evidence type="ECO:0000256" key="6">
    <source>
        <dbReference type="ARBA" id="ARBA00023186"/>
    </source>
</evidence>
<dbReference type="Pfam" id="PF00183">
    <property type="entry name" value="HSP90"/>
    <property type="match status" value="1"/>
</dbReference>
<comment type="similarity">
    <text evidence="1">Belongs to the heat shock protein 90 family.</text>
</comment>
<accession>A0A6L3ZLM3</accession>
<dbReference type="SUPFAM" id="SSF54211">
    <property type="entry name" value="Ribosomal protein S5 domain 2-like"/>
    <property type="match status" value="1"/>
</dbReference>
<dbReference type="InterPro" id="IPR019805">
    <property type="entry name" value="Heat_shock_protein_90_CS"/>
</dbReference>
<evidence type="ECO:0000256" key="4">
    <source>
        <dbReference type="ARBA" id="ARBA00022840"/>
    </source>
</evidence>
<dbReference type="Gene3D" id="3.40.50.11260">
    <property type="match status" value="1"/>
</dbReference>
<dbReference type="Pfam" id="PF13589">
    <property type="entry name" value="HATPase_c_3"/>
    <property type="match status" value="1"/>
</dbReference>
<evidence type="ECO:0000256" key="9">
    <source>
        <dbReference type="ARBA" id="ARBA00079544"/>
    </source>
</evidence>
<evidence type="ECO:0000256" key="11">
    <source>
        <dbReference type="PIRSR" id="PIRSR002583-1"/>
    </source>
</evidence>
<dbReference type="Proteomes" id="UP000484164">
    <property type="component" value="Unassembled WGS sequence"/>
</dbReference>
<dbReference type="GO" id="GO:0051082">
    <property type="term" value="F:unfolded protein binding"/>
    <property type="evidence" value="ECO:0007669"/>
    <property type="project" value="InterPro"/>
</dbReference>
<feature type="binding site" evidence="11">
    <location>
        <position position="169"/>
    </location>
    <ligand>
        <name>ATP</name>
        <dbReference type="ChEBI" id="CHEBI:30616"/>
    </ligand>
</feature>
<dbReference type="PIRSF" id="PIRSF002583">
    <property type="entry name" value="Hsp90"/>
    <property type="match status" value="1"/>
</dbReference>
<dbReference type="InterPro" id="IPR020575">
    <property type="entry name" value="Hsp90_N"/>
</dbReference>
<dbReference type="InterPro" id="IPR001404">
    <property type="entry name" value="Hsp90_fam"/>
</dbReference>
<keyword evidence="6" id="KW-0143">Chaperone</keyword>